<proteinExistence type="predicted"/>
<feature type="region of interest" description="Disordered" evidence="1">
    <location>
        <begin position="102"/>
        <end position="158"/>
    </location>
</feature>
<dbReference type="EMBL" id="BSXU01004966">
    <property type="protein sequence ID" value="GMG49259.1"/>
    <property type="molecule type" value="Genomic_DNA"/>
</dbReference>
<evidence type="ECO:0000313" key="2">
    <source>
        <dbReference type="EMBL" id="GMG49259.1"/>
    </source>
</evidence>
<evidence type="ECO:0000313" key="3">
    <source>
        <dbReference type="Proteomes" id="UP001165063"/>
    </source>
</evidence>
<name>A0A9W6Z450_AMBMO</name>
<comment type="caution">
    <text evidence="2">The sequence shown here is derived from an EMBL/GenBank/DDBJ whole genome shotgun (WGS) entry which is preliminary data.</text>
</comment>
<reference evidence="2" key="1">
    <citation type="submission" date="2023-04" db="EMBL/GenBank/DDBJ databases">
        <title>Ambrosiozyma monospora NBRC 1965.</title>
        <authorList>
            <person name="Ichikawa N."/>
            <person name="Sato H."/>
            <person name="Tonouchi N."/>
        </authorList>
    </citation>
    <scope>NUCLEOTIDE SEQUENCE</scope>
    <source>
        <strain evidence="2">NBRC 1965</strain>
    </source>
</reference>
<dbReference type="Proteomes" id="UP001165063">
    <property type="component" value="Unassembled WGS sequence"/>
</dbReference>
<feature type="compositionally biased region" description="Low complexity" evidence="1">
    <location>
        <begin position="129"/>
        <end position="147"/>
    </location>
</feature>
<accession>A0A9W6Z450</accession>
<keyword evidence="3" id="KW-1185">Reference proteome</keyword>
<evidence type="ECO:0000256" key="1">
    <source>
        <dbReference type="SAM" id="MobiDB-lite"/>
    </source>
</evidence>
<organism evidence="2 3">
    <name type="scientific">Ambrosiozyma monospora</name>
    <name type="common">Yeast</name>
    <name type="synonym">Endomycopsis monosporus</name>
    <dbReference type="NCBI Taxonomy" id="43982"/>
    <lineage>
        <taxon>Eukaryota</taxon>
        <taxon>Fungi</taxon>
        <taxon>Dikarya</taxon>
        <taxon>Ascomycota</taxon>
        <taxon>Saccharomycotina</taxon>
        <taxon>Pichiomycetes</taxon>
        <taxon>Pichiales</taxon>
        <taxon>Pichiaceae</taxon>
        <taxon>Ambrosiozyma</taxon>
    </lineage>
</organism>
<sequence>MKTRQVFEILPERGSENLLTRKVPMADILLARDLHHAIFITLPSVYLCPNRANASFKMSTADVSQNPPQLDNLFVNNRLNVNTVDGTATSSPNGQYPRIIPQEQQHQQPPSRSCSASPANGYHPNLDTQRIIQQQQQQQQQQQLHQQQQHHQRIQQQSANGGIDALQTIFGPQMQTWNFTEETLQSALQVFRDHEDGNSY</sequence>
<protein>
    <submittedName>
        <fullName evidence="2">Unnamed protein product</fullName>
    </submittedName>
</protein>
<gene>
    <name evidence="2" type="ORF">Amon01_000709300</name>
</gene>
<dbReference type="AlphaFoldDB" id="A0A9W6Z450"/>